<keyword evidence="2" id="KW-1185">Reference proteome</keyword>
<dbReference type="AlphaFoldDB" id="A0A0W0GKD1"/>
<evidence type="ECO:0000313" key="1">
    <source>
        <dbReference type="EMBL" id="KTB48978.1"/>
    </source>
</evidence>
<dbReference type="EMBL" id="LFDV01000002">
    <property type="protein sequence ID" value="KTB48978.1"/>
    <property type="molecule type" value="Genomic_DNA"/>
</dbReference>
<dbReference type="OrthoDB" id="9813491at2"/>
<dbReference type="InterPro" id="IPR008306">
    <property type="entry name" value="UCP018008"/>
</dbReference>
<organism evidence="1 2">
    <name type="scientific">Dehalogenimonas alkenigignens</name>
    <dbReference type="NCBI Taxonomy" id="1217799"/>
    <lineage>
        <taxon>Bacteria</taxon>
        <taxon>Bacillati</taxon>
        <taxon>Chloroflexota</taxon>
        <taxon>Dehalococcoidia</taxon>
        <taxon>Dehalococcoidales</taxon>
        <taxon>Dehalococcoidaceae</taxon>
        <taxon>Dehalogenimonas</taxon>
    </lineage>
</organism>
<accession>A0A0W0GKD1</accession>
<proteinExistence type="predicted"/>
<protein>
    <recommendedName>
        <fullName evidence="3">DUF429 domain-containing protein</fullName>
    </recommendedName>
</protein>
<dbReference type="PIRSF" id="PIRSF018008">
    <property type="entry name" value="UCP018008"/>
    <property type="match status" value="1"/>
</dbReference>
<comment type="caution">
    <text evidence="1">The sequence shown here is derived from an EMBL/GenBank/DDBJ whole genome shotgun (WGS) entry which is preliminary data.</text>
</comment>
<reference evidence="1 2" key="1">
    <citation type="submission" date="2015-06" db="EMBL/GenBank/DDBJ databases">
        <title>Genome sequence of the organohalide-respiring Dehalogenimonas alkenigignens type strain (IP3-3T).</title>
        <authorList>
            <person name="Key T.A."/>
            <person name="Richmond D.P."/>
            <person name="Bowman K.S."/>
            <person name="Cho Y.-J."/>
            <person name="Chun J."/>
            <person name="da Costa M.S."/>
            <person name="Rainey F.A."/>
            <person name="Moe W.M."/>
        </authorList>
    </citation>
    <scope>NUCLEOTIDE SEQUENCE [LARGE SCALE GENOMIC DNA]</scope>
    <source>
        <strain evidence="1 2">IP3-3</strain>
    </source>
</reference>
<dbReference type="InterPro" id="IPR007362">
    <property type="entry name" value="DUF429"/>
</dbReference>
<dbReference type="Proteomes" id="UP000053947">
    <property type="component" value="Unassembled WGS sequence"/>
</dbReference>
<evidence type="ECO:0000313" key="2">
    <source>
        <dbReference type="Proteomes" id="UP000053947"/>
    </source>
</evidence>
<dbReference type="Pfam" id="PF04250">
    <property type="entry name" value="DUF429"/>
    <property type="match status" value="1"/>
</dbReference>
<dbReference type="STRING" id="1217799.DEALK_18250"/>
<name>A0A0W0GKD1_9CHLR</name>
<gene>
    <name evidence="1" type="ORF">DEALK_18250</name>
</gene>
<evidence type="ECO:0008006" key="3">
    <source>
        <dbReference type="Google" id="ProtNLM"/>
    </source>
</evidence>
<sequence length="245" mass="27276">MILAGVDLAWKNEKNPSAVSLGELSGSQLTVTKIIPAVIGFDRLSSLLLFENKLHGVAIDAPLVINNYSGQRECERLVSVDYGARGASCHASNLGNYPEPAGVKLSLFLEAKGYKHLRNAGNFRFQIECYPHPAIIEIFKLPERLTYKKGQVEVKRHGQVMLANYIKALGRSNVVSLSICDEYQKYLDDHYIWSLAGQALKTNEDVLDSIICLYIAALFSRLVPYQCYGSTENGYIYVPKQPCII</sequence>